<dbReference type="GO" id="GO:0035598">
    <property type="term" value="F:tRNA (N(6)-L-threonylcarbamoyladenosine(37)-C(2))-methylthiotransferase activity"/>
    <property type="evidence" value="ECO:0007669"/>
    <property type="project" value="TreeGrafter"/>
</dbReference>
<evidence type="ECO:0000256" key="8">
    <source>
        <dbReference type="ARBA" id="ARBA00023004"/>
    </source>
</evidence>
<dbReference type="Pfam" id="PF00919">
    <property type="entry name" value="UPF0004"/>
    <property type="match status" value="1"/>
</dbReference>
<organism evidence="12 13">
    <name type="scientific">Candidatus Intestinimonas merdavium</name>
    <dbReference type="NCBI Taxonomy" id="2838622"/>
    <lineage>
        <taxon>Bacteria</taxon>
        <taxon>Bacillati</taxon>
        <taxon>Bacillota</taxon>
        <taxon>Clostridia</taxon>
        <taxon>Eubacteriales</taxon>
        <taxon>Intestinimonas</taxon>
    </lineage>
</organism>
<keyword evidence="6" id="KW-0819">tRNA processing</keyword>
<keyword evidence="3" id="KW-0963">Cytoplasm</keyword>
<keyword evidence="9" id="KW-0411">Iron-sulfur</keyword>
<dbReference type="PANTHER" id="PTHR11918:SF45">
    <property type="entry name" value="THREONYLCARBAMOYLADENOSINE TRNA METHYLTHIOTRANSFERASE"/>
    <property type="match status" value="1"/>
</dbReference>
<evidence type="ECO:0000256" key="3">
    <source>
        <dbReference type="ARBA" id="ARBA00022490"/>
    </source>
</evidence>
<evidence type="ECO:0000256" key="5">
    <source>
        <dbReference type="ARBA" id="ARBA00022691"/>
    </source>
</evidence>
<dbReference type="InterPro" id="IPR006638">
    <property type="entry name" value="Elp3/MiaA/NifB-like_rSAM"/>
</dbReference>
<evidence type="ECO:0000259" key="11">
    <source>
        <dbReference type="PROSITE" id="PS51918"/>
    </source>
</evidence>
<dbReference type="InterPro" id="IPR020612">
    <property type="entry name" value="Methylthiotransferase_CS"/>
</dbReference>
<dbReference type="InterPro" id="IPR013848">
    <property type="entry name" value="Methylthiotransferase_N"/>
</dbReference>
<dbReference type="InterPro" id="IPR038135">
    <property type="entry name" value="Methylthiotransferase_N_sf"/>
</dbReference>
<comment type="caution">
    <text evidence="12">The sequence shown here is derived from an EMBL/GenBank/DDBJ whole genome shotgun (WGS) entry which is preliminary data.</text>
</comment>
<dbReference type="SUPFAM" id="SSF102114">
    <property type="entry name" value="Radical SAM enzymes"/>
    <property type="match status" value="1"/>
</dbReference>
<evidence type="ECO:0000256" key="6">
    <source>
        <dbReference type="ARBA" id="ARBA00022694"/>
    </source>
</evidence>
<dbReference type="InterPro" id="IPR023404">
    <property type="entry name" value="rSAM_horseshoe"/>
</dbReference>
<evidence type="ECO:0000256" key="7">
    <source>
        <dbReference type="ARBA" id="ARBA00022723"/>
    </source>
</evidence>
<dbReference type="FunFam" id="3.40.50.12160:FF:000004">
    <property type="entry name" value="Threonylcarbamoyladenosine tRNA methylthiotransferase MtaB"/>
    <property type="match status" value="1"/>
</dbReference>
<dbReference type="NCBIfam" id="TIGR01579">
    <property type="entry name" value="MiaB-like-C"/>
    <property type="match status" value="1"/>
</dbReference>
<dbReference type="Proteomes" id="UP000886824">
    <property type="component" value="Unassembled WGS sequence"/>
</dbReference>
<dbReference type="GO" id="GO:0051539">
    <property type="term" value="F:4 iron, 4 sulfur cluster binding"/>
    <property type="evidence" value="ECO:0007669"/>
    <property type="project" value="UniProtKB-KW"/>
</dbReference>
<name>A0A9D2CE59_9FIRM</name>
<feature type="domain" description="Radical SAM core" evidence="11">
    <location>
        <begin position="145"/>
        <end position="376"/>
    </location>
</feature>
<dbReference type="SFLD" id="SFLDS00029">
    <property type="entry name" value="Radical_SAM"/>
    <property type="match status" value="1"/>
</dbReference>
<dbReference type="Pfam" id="PF04055">
    <property type="entry name" value="Radical_SAM"/>
    <property type="match status" value="1"/>
</dbReference>
<keyword evidence="4" id="KW-0808">Transferase</keyword>
<evidence type="ECO:0000256" key="4">
    <source>
        <dbReference type="ARBA" id="ARBA00022679"/>
    </source>
</evidence>
<dbReference type="PANTHER" id="PTHR11918">
    <property type="entry name" value="RADICAL SAM PROTEINS"/>
    <property type="match status" value="1"/>
</dbReference>
<dbReference type="SMART" id="SM00729">
    <property type="entry name" value="Elp3"/>
    <property type="match status" value="1"/>
</dbReference>
<evidence type="ECO:0000259" key="10">
    <source>
        <dbReference type="PROSITE" id="PS51449"/>
    </source>
</evidence>
<dbReference type="NCBIfam" id="TIGR00089">
    <property type="entry name" value="MiaB/RimO family radical SAM methylthiotransferase"/>
    <property type="match status" value="1"/>
</dbReference>
<dbReference type="PROSITE" id="PS51449">
    <property type="entry name" value="MTTASE_N"/>
    <property type="match status" value="1"/>
</dbReference>
<dbReference type="PROSITE" id="PS51918">
    <property type="entry name" value="RADICAL_SAM"/>
    <property type="match status" value="1"/>
</dbReference>
<keyword evidence="8" id="KW-0408">Iron</keyword>
<proteinExistence type="predicted"/>
<evidence type="ECO:0000313" key="12">
    <source>
        <dbReference type="EMBL" id="HIY73662.1"/>
    </source>
</evidence>
<reference evidence="12" key="1">
    <citation type="journal article" date="2021" name="PeerJ">
        <title>Extensive microbial diversity within the chicken gut microbiome revealed by metagenomics and culture.</title>
        <authorList>
            <person name="Gilroy R."/>
            <person name="Ravi A."/>
            <person name="Getino M."/>
            <person name="Pursley I."/>
            <person name="Horton D.L."/>
            <person name="Alikhan N.F."/>
            <person name="Baker D."/>
            <person name="Gharbi K."/>
            <person name="Hall N."/>
            <person name="Watson M."/>
            <person name="Adriaenssens E.M."/>
            <person name="Foster-Nyarko E."/>
            <person name="Jarju S."/>
            <person name="Secka A."/>
            <person name="Antonio M."/>
            <person name="Oren A."/>
            <person name="Chaudhuri R.R."/>
            <person name="La Ragione R."/>
            <person name="Hildebrand F."/>
            <person name="Pallen M.J."/>
        </authorList>
    </citation>
    <scope>NUCLEOTIDE SEQUENCE</scope>
    <source>
        <strain evidence="12">CHK33-7979</strain>
    </source>
</reference>
<evidence type="ECO:0000256" key="9">
    <source>
        <dbReference type="ARBA" id="ARBA00023014"/>
    </source>
</evidence>
<keyword evidence="2" id="KW-0004">4Fe-4S</keyword>
<keyword evidence="5" id="KW-0949">S-adenosyl-L-methionine</keyword>
<evidence type="ECO:0000256" key="2">
    <source>
        <dbReference type="ARBA" id="ARBA00022485"/>
    </source>
</evidence>
<dbReference type="EMBL" id="DXCX01000070">
    <property type="protein sequence ID" value="HIY73662.1"/>
    <property type="molecule type" value="Genomic_DNA"/>
</dbReference>
<sequence>MKIAIYTLGCKVNQYETQAMEAELLARGHELVPFEERADGYIINTCTVTAVSDKKSRQVIRRARKENPEAVIGVCGCYAQTSPEAVRALEVDLISGTAGRMAFLDDLEAALEDRRAARLAGEGPRMTVDDALRRRTFEVLPAGGLEGRTRAMLKVEDGCVNFCSYCVIPYARGPIRSLSIPEAEEQCRRLGEEGYREVVLTGIEISSWGAERRDGTGLIDLIEAVCRALPAGTRVRLGSLEPRTITEEFCRRAAALPNLCPHFHLSMQSGCDSVLKRMNRKYDTARYYESVTLLREYFDRPGITTDLIVGFPGEREEEFRSTLDFVERCAFSAMHIFPYSRRAGTPAAAMAEQVPNAVKEDRAHRAGALARRLEEAYLDSWVGEVLPVLFEEEREGLWRGHAPNYVEVLVPGADLHNVERPVRLLRRQGSCLVGAL</sequence>
<keyword evidence="7" id="KW-0479">Metal-binding</keyword>
<protein>
    <submittedName>
        <fullName evidence="12">tRNA (N(6)-L-threonylcarbamoyladenosine(37)-C(2))-methylthiotransferase MtaB</fullName>
    </submittedName>
</protein>
<gene>
    <name evidence="12" type="primary">mtaB</name>
    <name evidence="12" type="ORF">H9826_06795</name>
</gene>
<dbReference type="PROSITE" id="PS01278">
    <property type="entry name" value="MTTASE_RADICAL"/>
    <property type="match status" value="1"/>
</dbReference>
<dbReference type="Gene3D" id="3.80.30.20">
    <property type="entry name" value="tm_1862 like domain"/>
    <property type="match status" value="1"/>
</dbReference>
<reference evidence="12" key="2">
    <citation type="submission" date="2021-04" db="EMBL/GenBank/DDBJ databases">
        <authorList>
            <person name="Gilroy R."/>
        </authorList>
    </citation>
    <scope>NUCLEOTIDE SEQUENCE</scope>
    <source>
        <strain evidence="12">CHK33-7979</strain>
    </source>
</reference>
<evidence type="ECO:0000256" key="1">
    <source>
        <dbReference type="ARBA" id="ARBA00001966"/>
    </source>
</evidence>
<feature type="domain" description="MTTase N-terminal" evidence="10">
    <location>
        <begin position="1"/>
        <end position="112"/>
    </location>
</feature>
<dbReference type="InterPro" id="IPR058240">
    <property type="entry name" value="rSAM_sf"/>
</dbReference>
<dbReference type="SFLD" id="SFLDG01061">
    <property type="entry name" value="methylthiotransferase"/>
    <property type="match status" value="1"/>
</dbReference>
<dbReference type="AlphaFoldDB" id="A0A9D2CE59"/>
<dbReference type="Gene3D" id="3.40.50.12160">
    <property type="entry name" value="Methylthiotransferase, N-terminal domain"/>
    <property type="match status" value="1"/>
</dbReference>
<dbReference type="InterPro" id="IPR005839">
    <property type="entry name" value="Methylthiotransferase"/>
</dbReference>
<accession>A0A9D2CE59</accession>
<dbReference type="InterPro" id="IPR006467">
    <property type="entry name" value="MiaB-like_bact"/>
</dbReference>
<comment type="cofactor">
    <cofactor evidence="1">
        <name>[4Fe-4S] cluster</name>
        <dbReference type="ChEBI" id="CHEBI:49883"/>
    </cofactor>
</comment>
<dbReference type="GO" id="GO:0046872">
    <property type="term" value="F:metal ion binding"/>
    <property type="evidence" value="ECO:0007669"/>
    <property type="project" value="UniProtKB-KW"/>
</dbReference>
<dbReference type="SFLD" id="SFLDG01082">
    <property type="entry name" value="B12-binding_domain_containing"/>
    <property type="match status" value="1"/>
</dbReference>
<evidence type="ECO:0000313" key="13">
    <source>
        <dbReference type="Proteomes" id="UP000886824"/>
    </source>
</evidence>
<dbReference type="InterPro" id="IPR007197">
    <property type="entry name" value="rSAM"/>
</dbReference>